<dbReference type="RefSeq" id="WP_119849799.1">
    <property type="nucleotide sequence ID" value="NZ_CP032412.1"/>
</dbReference>
<feature type="transmembrane region" description="Helical" evidence="1">
    <location>
        <begin position="122"/>
        <end position="141"/>
    </location>
</feature>
<protein>
    <recommendedName>
        <fullName evidence="4">DUF1440 domain-containing protein</fullName>
    </recommendedName>
</protein>
<keyword evidence="1" id="KW-0472">Membrane</keyword>
<sequence length="148" mass="16108">MRSTWKLIGPVWAGIAAGILLGLFLKIIEHITSLGVYTLLLNVDYVPLLKELKLSELVEFALHLAISILLSIALAIFLKQKNSSRGRSLSWVSLVCLAVGLLLYPTTVLSDRTPELSDPAALLFWLAGHLLYGIALGWLLTESRGASA</sequence>
<reference evidence="2 3" key="1">
    <citation type="submission" date="2018-09" db="EMBL/GenBank/DDBJ databases">
        <title>Genome Sequence of Paenibacillus lautus Strain E7593-69, Azo Dye-Degrading Bacteria, Isolated from Commercial Tattoo Inks.</title>
        <authorList>
            <person name="Nho S.W."/>
            <person name="Kim S.-J."/>
            <person name="Kweon O."/>
            <person name="Cerniglia C.E."/>
        </authorList>
    </citation>
    <scope>NUCLEOTIDE SEQUENCE [LARGE SCALE GENOMIC DNA]</scope>
    <source>
        <strain evidence="2 3">E7593-69</strain>
    </source>
</reference>
<accession>A0A385TR22</accession>
<evidence type="ECO:0000256" key="1">
    <source>
        <dbReference type="SAM" id="Phobius"/>
    </source>
</evidence>
<organism evidence="2 3">
    <name type="scientific">Paenibacillus lautus</name>
    <name type="common">Bacillus lautus</name>
    <dbReference type="NCBI Taxonomy" id="1401"/>
    <lineage>
        <taxon>Bacteria</taxon>
        <taxon>Bacillati</taxon>
        <taxon>Bacillota</taxon>
        <taxon>Bacilli</taxon>
        <taxon>Bacillales</taxon>
        <taxon>Paenibacillaceae</taxon>
        <taxon>Paenibacillus</taxon>
    </lineage>
</organism>
<evidence type="ECO:0008006" key="4">
    <source>
        <dbReference type="Google" id="ProtNLM"/>
    </source>
</evidence>
<dbReference type="Proteomes" id="UP000266552">
    <property type="component" value="Chromosome"/>
</dbReference>
<gene>
    <name evidence="2" type="ORF">D5F53_24040</name>
</gene>
<name>A0A385TR22_PAELA</name>
<dbReference type="KEGG" id="plw:D5F53_24040"/>
<keyword evidence="1" id="KW-0812">Transmembrane</keyword>
<keyword evidence="1" id="KW-1133">Transmembrane helix</keyword>
<proteinExistence type="predicted"/>
<feature type="transmembrane region" description="Helical" evidence="1">
    <location>
        <begin position="12"/>
        <end position="40"/>
    </location>
</feature>
<dbReference type="AlphaFoldDB" id="A0A385TR22"/>
<evidence type="ECO:0000313" key="3">
    <source>
        <dbReference type="Proteomes" id="UP000266552"/>
    </source>
</evidence>
<feature type="transmembrane region" description="Helical" evidence="1">
    <location>
        <begin position="60"/>
        <end position="78"/>
    </location>
</feature>
<feature type="transmembrane region" description="Helical" evidence="1">
    <location>
        <begin position="90"/>
        <end position="110"/>
    </location>
</feature>
<dbReference type="EMBL" id="CP032412">
    <property type="protein sequence ID" value="AYB46176.1"/>
    <property type="molecule type" value="Genomic_DNA"/>
</dbReference>
<keyword evidence="3" id="KW-1185">Reference proteome</keyword>
<evidence type="ECO:0000313" key="2">
    <source>
        <dbReference type="EMBL" id="AYB46176.1"/>
    </source>
</evidence>